<comment type="caution">
    <text evidence="2">The sequence shown here is derived from an EMBL/GenBank/DDBJ whole genome shotgun (WGS) entry which is preliminary data.</text>
</comment>
<dbReference type="RefSeq" id="WP_111929311.1">
    <property type="nucleotide sequence ID" value="NZ_CADFFP010000003.1"/>
</dbReference>
<accession>A0A329CY22</accession>
<organism evidence="2 3">
    <name type="scientific">Paraburkholderia bryophila</name>
    <dbReference type="NCBI Taxonomy" id="420952"/>
    <lineage>
        <taxon>Bacteria</taxon>
        <taxon>Pseudomonadati</taxon>
        <taxon>Pseudomonadota</taxon>
        <taxon>Betaproteobacteria</taxon>
        <taxon>Burkholderiales</taxon>
        <taxon>Burkholderiaceae</taxon>
        <taxon>Paraburkholderia</taxon>
    </lineage>
</organism>
<dbReference type="Proteomes" id="UP000248918">
    <property type="component" value="Unassembled WGS sequence"/>
</dbReference>
<proteinExistence type="predicted"/>
<reference evidence="2 3" key="1">
    <citation type="submission" date="2018-06" db="EMBL/GenBank/DDBJ databases">
        <title>Genomic Encyclopedia of Type Strains, Phase III (KMG-III): the genomes of soil and plant-associated and newly described type strains.</title>
        <authorList>
            <person name="Whitman W."/>
        </authorList>
    </citation>
    <scope>NUCLEOTIDE SEQUENCE [LARGE SCALE GENOMIC DNA]</scope>
    <source>
        <strain evidence="2 3">LMG 23644</strain>
    </source>
</reference>
<feature type="region of interest" description="Disordered" evidence="1">
    <location>
        <begin position="107"/>
        <end position="126"/>
    </location>
</feature>
<gene>
    <name evidence="2" type="ORF">BX591_101708</name>
</gene>
<evidence type="ECO:0000313" key="3">
    <source>
        <dbReference type="Proteomes" id="UP000248918"/>
    </source>
</evidence>
<evidence type="ECO:0000256" key="1">
    <source>
        <dbReference type="SAM" id="MobiDB-lite"/>
    </source>
</evidence>
<protein>
    <submittedName>
        <fullName evidence="2">Uncharacterized protein</fullName>
    </submittedName>
</protein>
<name>A0A329CY22_9BURK</name>
<dbReference type="EMBL" id="QLTK01000001">
    <property type="protein sequence ID" value="RAS39369.1"/>
    <property type="molecule type" value="Genomic_DNA"/>
</dbReference>
<sequence>MENVPQSAKHVACDFFLDVELLCIVRDEAVFDFGEEVRVIRLENSAAQVGEVGRLVVFHTGHGERWQFRPYRSGSWRRVPELDTPSCWTWRCIETGEFTATAIGTLPSRKPTAHLPPEDEGNGLPF</sequence>
<dbReference type="OrthoDB" id="9116491at2"/>
<dbReference type="AlphaFoldDB" id="A0A329CY22"/>
<evidence type="ECO:0000313" key="2">
    <source>
        <dbReference type="EMBL" id="RAS39369.1"/>
    </source>
</evidence>